<dbReference type="RefSeq" id="WP_380711917.1">
    <property type="nucleotide sequence ID" value="NZ_JBHUML010000002.1"/>
</dbReference>
<accession>A0ABW5SYS0</accession>
<keyword evidence="2" id="KW-1185">Reference proteome</keyword>
<dbReference type="Pfam" id="PF06152">
    <property type="entry name" value="Phage_min_cap2"/>
    <property type="match status" value="1"/>
</dbReference>
<organism evidence="1 2">
    <name type="scientific">Salibacterium lacus</name>
    <dbReference type="NCBI Taxonomy" id="1898109"/>
    <lineage>
        <taxon>Bacteria</taxon>
        <taxon>Bacillati</taxon>
        <taxon>Bacillota</taxon>
        <taxon>Bacilli</taxon>
        <taxon>Bacillales</taxon>
        <taxon>Bacillaceae</taxon>
    </lineage>
</organism>
<evidence type="ECO:0000313" key="2">
    <source>
        <dbReference type="Proteomes" id="UP001597520"/>
    </source>
</evidence>
<protein>
    <submittedName>
        <fullName evidence="1">Phage minor capsid protein</fullName>
    </submittedName>
</protein>
<dbReference type="InterPro" id="IPR009319">
    <property type="entry name" value="Phage_A118_VSP1"/>
</dbReference>
<name>A0ABW5SYS0_9BACI</name>
<evidence type="ECO:0000313" key="1">
    <source>
        <dbReference type="EMBL" id="MFD2704640.1"/>
    </source>
</evidence>
<dbReference type="Proteomes" id="UP001597520">
    <property type="component" value="Unassembled WGS sequence"/>
</dbReference>
<dbReference type="EMBL" id="JBHUML010000002">
    <property type="protein sequence ID" value="MFD2704640.1"/>
    <property type="molecule type" value="Genomic_DNA"/>
</dbReference>
<proteinExistence type="predicted"/>
<sequence>MADNWREITEEEEADIERHVTRVVRRVGSARIEIEDILRDLELAELNRQKQRAAIRKINAVLDRLDADLRVEAEDIPAQTFEHGRALALLAFGIAAAAGLSAGASALAEGASVASISDVGTETVGAAKRKLRSDRGMNNEQRALLANARETLTEDLLAATQNTRRHVKREIRRAAARTIREGEAGQQGARAQIRDLRWRLGASANLAITDRGGNTWKLNDYVEMAVRTKSAEMQVEGERTEALREGVQYGVVSTHVGACEKCVPWQGRILALTSDAPGDFSTIEESKNGGLWHPSCAHSLTMLPTFDLLPKRLRDKNGV</sequence>
<gene>
    <name evidence="1" type="ORF">ACFSUB_04120</name>
</gene>
<reference evidence="2" key="1">
    <citation type="journal article" date="2019" name="Int. J. Syst. Evol. Microbiol.">
        <title>The Global Catalogue of Microorganisms (GCM) 10K type strain sequencing project: providing services to taxonomists for standard genome sequencing and annotation.</title>
        <authorList>
            <consortium name="The Broad Institute Genomics Platform"/>
            <consortium name="The Broad Institute Genome Sequencing Center for Infectious Disease"/>
            <person name="Wu L."/>
            <person name="Ma J."/>
        </authorList>
    </citation>
    <scope>NUCLEOTIDE SEQUENCE [LARGE SCALE GENOMIC DNA]</scope>
    <source>
        <strain evidence="2">KCTC 33792</strain>
    </source>
</reference>
<comment type="caution">
    <text evidence="1">The sequence shown here is derived from an EMBL/GenBank/DDBJ whole genome shotgun (WGS) entry which is preliminary data.</text>
</comment>